<dbReference type="Proteomes" id="UP000199073">
    <property type="component" value="Unassembled WGS sequence"/>
</dbReference>
<reference evidence="1 2" key="1">
    <citation type="submission" date="2016-10" db="EMBL/GenBank/DDBJ databases">
        <authorList>
            <person name="de Groot N.N."/>
        </authorList>
    </citation>
    <scope>NUCLEOTIDE SEQUENCE [LARGE SCALE GENOMIC DNA]</scope>
    <source>
        <strain evidence="1 2">DSM 12130</strain>
    </source>
</reference>
<dbReference type="STRING" id="91360.SAMN05660330_02124"/>
<evidence type="ECO:0000313" key="2">
    <source>
        <dbReference type="Proteomes" id="UP000199073"/>
    </source>
</evidence>
<accession>A0A1H0QYA5</accession>
<dbReference type="EMBL" id="FNJI01000013">
    <property type="protein sequence ID" value="SDP22125.1"/>
    <property type="molecule type" value="Genomic_DNA"/>
</dbReference>
<organism evidence="1 2">
    <name type="scientific">Desulforhopalus singaporensis</name>
    <dbReference type="NCBI Taxonomy" id="91360"/>
    <lineage>
        <taxon>Bacteria</taxon>
        <taxon>Pseudomonadati</taxon>
        <taxon>Thermodesulfobacteriota</taxon>
        <taxon>Desulfobulbia</taxon>
        <taxon>Desulfobulbales</taxon>
        <taxon>Desulfocapsaceae</taxon>
        <taxon>Desulforhopalus</taxon>
    </lineage>
</organism>
<keyword evidence="2" id="KW-1185">Reference proteome</keyword>
<sequence>MDIILSDNLNVHVYIFIPLLRLPRSHLKTKRRTIVTNPGTQITTRPITC</sequence>
<dbReference type="AlphaFoldDB" id="A0A1H0QYA5"/>
<gene>
    <name evidence="1" type="ORF">SAMN05660330_02124</name>
</gene>
<name>A0A1H0QYA5_9BACT</name>
<evidence type="ECO:0000313" key="1">
    <source>
        <dbReference type="EMBL" id="SDP22125.1"/>
    </source>
</evidence>
<protein>
    <submittedName>
        <fullName evidence="1">Uncharacterized protein</fullName>
    </submittedName>
</protein>
<proteinExistence type="predicted"/>